<keyword evidence="6" id="KW-0694">RNA-binding</keyword>
<keyword evidence="2" id="KW-1277">Toxin-antitoxin system</keyword>
<dbReference type="Pfam" id="PF07927">
    <property type="entry name" value="HicA_toxin"/>
    <property type="match status" value="1"/>
</dbReference>
<proteinExistence type="inferred from homology"/>
<dbReference type="InterPro" id="IPR012933">
    <property type="entry name" value="HicA_mRNA_interferase"/>
</dbReference>
<dbReference type="SUPFAM" id="SSF54786">
    <property type="entry name" value="YcfA/nrd intein domain"/>
    <property type="match status" value="1"/>
</dbReference>
<protein>
    <submittedName>
        <fullName evidence="8">Type II toxin-antitoxin system HicA family toxin</fullName>
    </submittedName>
</protein>
<dbReference type="OrthoDB" id="4425504at2"/>
<dbReference type="Proteomes" id="UP000028058">
    <property type="component" value="Unassembled WGS sequence"/>
</dbReference>
<keyword evidence="3" id="KW-0540">Nuclease</keyword>
<keyword evidence="5" id="KW-0378">Hydrolase</keyword>
<evidence type="ECO:0000256" key="4">
    <source>
        <dbReference type="ARBA" id="ARBA00022759"/>
    </source>
</evidence>
<dbReference type="AlphaFoldDB" id="A0A3M8FER9"/>
<keyword evidence="7" id="KW-0346">Stress response</keyword>
<evidence type="ECO:0000256" key="6">
    <source>
        <dbReference type="ARBA" id="ARBA00022884"/>
    </source>
</evidence>
<accession>A0A3M8FER9</accession>
<evidence type="ECO:0000256" key="2">
    <source>
        <dbReference type="ARBA" id="ARBA00022649"/>
    </source>
</evidence>
<evidence type="ECO:0000256" key="1">
    <source>
        <dbReference type="ARBA" id="ARBA00006620"/>
    </source>
</evidence>
<name>A0A3M8FER9_9ACTN</name>
<dbReference type="GO" id="GO:0004519">
    <property type="term" value="F:endonuclease activity"/>
    <property type="evidence" value="ECO:0007669"/>
    <property type="project" value="UniProtKB-KW"/>
</dbReference>
<dbReference type="GO" id="GO:0003729">
    <property type="term" value="F:mRNA binding"/>
    <property type="evidence" value="ECO:0007669"/>
    <property type="project" value="InterPro"/>
</dbReference>
<dbReference type="Gene3D" id="3.30.920.30">
    <property type="entry name" value="Hypothetical protein"/>
    <property type="match status" value="1"/>
</dbReference>
<dbReference type="RefSeq" id="WP_078649216.1">
    <property type="nucleotide sequence ID" value="NZ_JBIVWW010000001.1"/>
</dbReference>
<sequence>MCDRDSFHGRDLERRLRAAGCRKKTPDKGPHSKWVCPCGQHVVPIPRHRDIPPGVVSDAAAKLACLPKGWIV</sequence>
<gene>
    <name evidence="8" type="ORF">SFRA_002225</name>
</gene>
<comment type="caution">
    <text evidence="8">The sequence shown here is derived from an EMBL/GenBank/DDBJ whole genome shotgun (WGS) entry which is preliminary data.</text>
</comment>
<organism evidence="8 9">
    <name type="scientific">Streptomyces xinghaiensis</name>
    <dbReference type="NCBI Taxonomy" id="1038928"/>
    <lineage>
        <taxon>Bacteria</taxon>
        <taxon>Bacillati</taxon>
        <taxon>Actinomycetota</taxon>
        <taxon>Actinomycetes</taxon>
        <taxon>Kitasatosporales</taxon>
        <taxon>Streptomycetaceae</taxon>
        <taxon>Streptomyces</taxon>
    </lineage>
</organism>
<evidence type="ECO:0000256" key="7">
    <source>
        <dbReference type="ARBA" id="ARBA00023016"/>
    </source>
</evidence>
<dbReference type="EMBL" id="JNAD02000001">
    <property type="protein sequence ID" value="RKM99497.1"/>
    <property type="molecule type" value="Genomic_DNA"/>
</dbReference>
<evidence type="ECO:0000256" key="5">
    <source>
        <dbReference type="ARBA" id="ARBA00022801"/>
    </source>
</evidence>
<evidence type="ECO:0000313" key="9">
    <source>
        <dbReference type="Proteomes" id="UP000028058"/>
    </source>
</evidence>
<keyword evidence="9" id="KW-1185">Reference proteome</keyword>
<evidence type="ECO:0000313" key="8">
    <source>
        <dbReference type="EMBL" id="RKM99497.1"/>
    </source>
</evidence>
<keyword evidence="4" id="KW-0255">Endonuclease</keyword>
<comment type="similarity">
    <text evidence="1">Belongs to the HicA mRNA interferase family.</text>
</comment>
<dbReference type="GO" id="GO:0016787">
    <property type="term" value="F:hydrolase activity"/>
    <property type="evidence" value="ECO:0007669"/>
    <property type="project" value="UniProtKB-KW"/>
</dbReference>
<evidence type="ECO:0000256" key="3">
    <source>
        <dbReference type="ARBA" id="ARBA00022722"/>
    </source>
</evidence>
<dbReference type="InterPro" id="IPR038570">
    <property type="entry name" value="HicA_sf"/>
</dbReference>
<reference evidence="8 9" key="1">
    <citation type="journal article" date="2014" name="Genome Announc.">
        <title>Draft Genome Sequence of Streptomyces fradiae ATCC 19609, a Strain Highly Sensitive to Antibiotics.</title>
        <authorList>
            <person name="Bekker O.B."/>
            <person name="Klimina K.M."/>
            <person name="Vatlin A.A."/>
            <person name="Zakharevich N.V."/>
            <person name="Kasianov A.S."/>
            <person name="Danilenko V.N."/>
        </authorList>
    </citation>
    <scope>NUCLEOTIDE SEQUENCE [LARGE SCALE GENOMIC DNA]</scope>
    <source>
        <strain evidence="8 9">ATCC 19609</strain>
    </source>
</reference>